<evidence type="ECO:0000256" key="3">
    <source>
        <dbReference type="ARBA" id="ARBA00022475"/>
    </source>
</evidence>
<dbReference type="GO" id="GO:0043709">
    <property type="term" value="P:cell adhesion involved in single-species biofilm formation"/>
    <property type="evidence" value="ECO:0007669"/>
    <property type="project" value="TreeGrafter"/>
</dbReference>
<name>A0A2W5Q7L4_VARPD</name>
<evidence type="ECO:0000256" key="5">
    <source>
        <dbReference type="ARBA" id="ARBA00022989"/>
    </source>
</evidence>
<evidence type="ECO:0000256" key="8">
    <source>
        <dbReference type="SAM" id="Phobius"/>
    </source>
</evidence>
<dbReference type="PANTHER" id="PTHR45138:SF9">
    <property type="entry name" value="DIGUANYLATE CYCLASE DGCM-RELATED"/>
    <property type="match status" value="1"/>
</dbReference>
<dbReference type="GO" id="GO:0007165">
    <property type="term" value="P:signal transduction"/>
    <property type="evidence" value="ECO:0007669"/>
    <property type="project" value="InterPro"/>
</dbReference>
<dbReference type="InterPro" id="IPR033479">
    <property type="entry name" value="dCache_1"/>
</dbReference>
<dbReference type="InterPro" id="IPR050469">
    <property type="entry name" value="Diguanylate_Cyclase"/>
</dbReference>
<reference evidence="11 12" key="1">
    <citation type="submission" date="2017-08" db="EMBL/GenBank/DDBJ databases">
        <title>Infants hospitalized years apart are colonized by the same room-sourced microbial strains.</title>
        <authorList>
            <person name="Brooks B."/>
            <person name="Olm M.R."/>
            <person name="Firek B.A."/>
            <person name="Baker R."/>
            <person name="Thomas B.C."/>
            <person name="Morowitz M.J."/>
            <person name="Banfield J.F."/>
        </authorList>
    </citation>
    <scope>NUCLEOTIDE SEQUENCE [LARGE SCALE GENOMIC DNA]</scope>
    <source>
        <strain evidence="11">S2_005_003_R2_41</strain>
    </source>
</reference>
<dbReference type="SUPFAM" id="SSF55073">
    <property type="entry name" value="Nucleotide cyclase"/>
    <property type="match status" value="1"/>
</dbReference>
<gene>
    <name evidence="11" type="ORF">DI563_12635</name>
</gene>
<evidence type="ECO:0000313" key="11">
    <source>
        <dbReference type="EMBL" id="PZQ74281.1"/>
    </source>
</evidence>
<dbReference type="Pfam" id="PF02743">
    <property type="entry name" value="dCache_1"/>
    <property type="match status" value="1"/>
</dbReference>
<keyword evidence="5 8" id="KW-1133">Transmembrane helix</keyword>
<feature type="transmembrane region" description="Helical" evidence="8">
    <location>
        <begin position="307"/>
        <end position="326"/>
    </location>
</feature>
<dbReference type="SMART" id="SM00267">
    <property type="entry name" value="GGDEF"/>
    <property type="match status" value="1"/>
</dbReference>
<dbReference type="Gene3D" id="3.30.70.270">
    <property type="match status" value="1"/>
</dbReference>
<dbReference type="InterPro" id="IPR003660">
    <property type="entry name" value="HAMP_dom"/>
</dbReference>
<dbReference type="SMART" id="SM00304">
    <property type="entry name" value="HAMP"/>
    <property type="match status" value="1"/>
</dbReference>
<dbReference type="FunFam" id="3.30.70.270:FF:000001">
    <property type="entry name" value="Diguanylate cyclase domain protein"/>
    <property type="match status" value="1"/>
</dbReference>
<feature type="domain" description="HAMP" evidence="9">
    <location>
        <begin position="327"/>
        <end position="380"/>
    </location>
</feature>
<dbReference type="NCBIfam" id="TIGR00254">
    <property type="entry name" value="GGDEF"/>
    <property type="match status" value="1"/>
</dbReference>
<comment type="caution">
    <text evidence="11">The sequence shown here is derived from an EMBL/GenBank/DDBJ whole genome shotgun (WGS) entry which is preliminary data.</text>
</comment>
<dbReference type="Proteomes" id="UP000249135">
    <property type="component" value="Unassembled WGS sequence"/>
</dbReference>
<dbReference type="InterPro" id="IPR000160">
    <property type="entry name" value="GGDEF_dom"/>
</dbReference>
<proteinExistence type="predicted"/>
<dbReference type="GO" id="GO:1902201">
    <property type="term" value="P:negative regulation of bacterial-type flagellum-dependent cell motility"/>
    <property type="evidence" value="ECO:0007669"/>
    <property type="project" value="TreeGrafter"/>
</dbReference>
<accession>A0A2W5Q7L4</accession>
<dbReference type="GO" id="GO:0052621">
    <property type="term" value="F:diguanylate cyclase activity"/>
    <property type="evidence" value="ECO:0007669"/>
    <property type="project" value="UniProtKB-EC"/>
</dbReference>
<feature type="domain" description="GGDEF" evidence="10">
    <location>
        <begin position="434"/>
        <end position="564"/>
    </location>
</feature>
<dbReference type="Pfam" id="PF00990">
    <property type="entry name" value="GGDEF"/>
    <property type="match status" value="1"/>
</dbReference>
<feature type="transmembrane region" description="Helical" evidence="8">
    <location>
        <begin position="20"/>
        <end position="40"/>
    </location>
</feature>
<dbReference type="AlphaFoldDB" id="A0A2W5Q7L4"/>
<dbReference type="Gene3D" id="6.10.340.10">
    <property type="match status" value="1"/>
</dbReference>
<organism evidence="11 12">
    <name type="scientific">Variovorax paradoxus</name>
    <dbReference type="NCBI Taxonomy" id="34073"/>
    <lineage>
        <taxon>Bacteria</taxon>
        <taxon>Pseudomonadati</taxon>
        <taxon>Pseudomonadota</taxon>
        <taxon>Betaproteobacteria</taxon>
        <taxon>Burkholderiales</taxon>
        <taxon>Comamonadaceae</taxon>
        <taxon>Variovorax</taxon>
    </lineage>
</organism>
<evidence type="ECO:0000256" key="1">
    <source>
        <dbReference type="ARBA" id="ARBA00004651"/>
    </source>
</evidence>
<dbReference type="EMBL" id="QFPP01000138">
    <property type="protein sequence ID" value="PZQ74281.1"/>
    <property type="molecule type" value="Genomic_DNA"/>
</dbReference>
<keyword evidence="6 8" id="KW-0472">Membrane</keyword>
<dbReference type="EC" id="2.7.7.65" evidence="2"/>
<evidence type="ECO:0000256" key="2">
    <source>
        <dbReference type="ARBA" id="ARBA00012528"/>
    </source>
</evidence>
<evidence type="ECO:0000256" key="6">
    <source>
        <dbReference type="ARBA" id="ARBA00023136"/>
    </source>
</evidence>
<comment type="subcellular location">
    <subcellularLocation>
        <location evidence="1">Cell membrane</location>
        <topology evidence="1">Multi-pass membrane protein</topology>
    </subcellularLocation>
</comment>
<keyword evidence="3" id="KW-1003">Cell membrane</keyword>
<protein>
    <recommendedName>
        <fullName evidence="2">diguanylate cyclase</fullName>
        <ecNumber evidence="2">2.7.7.65</ecNumber>
    </recommendedName>
</protein>
<keyword evidence="4 8" id="KW-0812">Transmembrane</keyword>
<dbReference type="PROSITE" id="PS50887">
    <property type="entry name" value="GGDEF"/>
    <property type="match status" value="1"/>
</dbReference>
<comment type="catalytic activity">
    <reaction evidence="7">
        <text>2 GTP = 3',3'-c-di-GMP + 2 diphosphate</text>
        <dbReference type="Rhea" id="RHEA:24898"/>
        <dbReference type="ChEBI" id="CHEBI:33019"/>
        <dbReference type="ChEBI" id="CHEBI:37565"/>
        <dbReference type="ChEBI" id="CHEBI:58805"/>
        <dbReference type="EC" id="2.7.7.65"/>
    </reaction>
</comment>
<sequence length="575" mass="60824">MEASAPMPSRLSTPLTIKLQLTLVFGALVVLAAVVLTWVLGDMLRERVRTDAGRVLTLLSGNAAHILADDLATNADMVDLLARREAAWAAGLDSPEAQRMLDLIQATAPRTHLWVGVADAEGTVRAATGDLLRGQSVAQRPWFQRGQAGPFVGDVHPAKLLATLLPADRDGEPQRFVDYAAPVVRDGQRLGVLGVHASWDWVGEVVEAVLSTQAGGSGIEIFIFDREGRVIFAPRGQSQKLAAADVRMPALRGGAPAVATWYDGAEWLTAATRLPASRELGDLGWTIVAREPASTVFGDVRDASRNVLLAGVLAALVGALMVRFAAVRLGADVRRLSKAARDIELGVPGARLPPAASSAELRSLSEALGRMTTRLMATQDDLERQVRERTAELEAANAELGRQAGTDPLTGLPNRRTFDLQLDHALAAARRNGQPVAVLMIDADHFKRINDLHGHPVGDDVLVMLAGVLRARLRESDLLARYGGEEFVALLPGAAQGDALAVAQALVAAVAARRSATYGQVTVSIGVAAAPPGEPVAWALMRQADEALYRAKAQGRNRACAHGDGADDAGATPAI</sequence>
<evidence type="ECO:0000313" key="12">
    <source>
        <dbReference type="Proteomes" id="UP000249135"/>
    </source>
</evidence>
<evidence type="ECO:0000256" key="4">
    <source>
        <dbReference type="ARBA" id="ARBA00022692"/>
    </source>
</evidence>
<dbReference type="GO" id="GO:0005886">
    <property type="term" value="C:plasma membrane"/>
    <property type="evidence" value="ECO:0007669"/>
    <property type="project" value="UniProtKB-SubCell"/>
</dbReference>
<dbReference type="PANTHER" id="PTHR45138">
    <property type="entry name" value="REGULATORY COMPONENTS OF SENSORY TRANSDUCTION SYSTEM"/>
    <property type="match status" value="1"/>
</dbReference>
<dbReference type="CDD" id="cd01949">
    <property type="entry name" value="GGDEF"/>
    <property type="match status" value="1"/>
</dbReference>
<dbReference type="CDD" id="cd18774">
    <property type="entry name" value="PDC2_HK_sensor"/>
    <property type="match status" value="1"/>
</dbReference>
<evidence type="ECO:0000259" key="9">
    <source>
        <dbReference type="PROSITE" id="PS50885"/>
    </source>
</evidence>
<evidence type="ECO:0000259" key="10">
    <source>
        <dbReference type="PROSITE" id="PS50887"/>
    </source>
</evidence>
<dbReference type="Gene3D" id="3.30.450.20">
    <property type="entry name" value="PAS domain"/>
    <property type="match status" value="1"/>
</dbReference>
<dbReference type="InterPro" id="IPR029787">
    <property type="entry name" value="Nucleotide_cyclase"/>
</dbReference>
<dbReference type="InterPro" id="IPR043128">
    <property type="entry name" value="Rev_trsase/Diguanyl_cyclase"/>
</dbReference>
<evidence type="ECO:0000256" key="7">
    <source>
        <dbReference type="ARBA" id="ARBA00034247"/>
    </source>
</evidence>
<dbReference type="PROSITE" id="PS50885">
    <property type="entry name" value="HAMP"/>
    <property type="match status" value="1"/>
</dbReference>